<proteinExistence type="predicted"/>
<evidence type="ECO:0000313" key="3">
    <source>
        <dbReference type="Proteomes" id="UP000237222"/>
    </source>
</evidence>
<dbReference type="Proteomes" id="UP000237222">
    <property type="component" value="Unassembled WGS sequence"/>
</dbReference>
<name>A0A2S4HC44_9GAMM</name>
<accession>A0A2S4HC44</accession>
<evidence type="ECO:0000256" key="1">
    <source>
        <dbReference type="SAM" id="SignalP"/>
    </source>
</evidence>
<sequence>MFRNILFPILLAISAGASADAYVHETTDVVQTGRYSHVRNMPLEDQFNPLKVVISTTFPSQISTVGQAMNFLLLRSGYEMANTLVLSDEAISLLRLPLPEVHRQIGPMTLDVALRSIAGDAFDLVVDPVHRKVGFELSSKIVRVR</sequence>
<evidence type="ECO:0000313" key="2">
    <source>
        <dbReference type="EMBL" id="POP51572.1"/>
    </source>
</evidence>
<gene>
    <name evidence="2" type="ORF">C0068_16685</name>
</gene>
<protein>
    <submittedName>
        <fullName evidence="2">Pili assembly chaperone</fullName>
    </submittedName>
</protein>
<dbReference type="NCBIfam" id="TIGR03748">
    <property type="entry name" value="conj_PilL"/>
    <property type="match status" value="1"/>
</dbReference>
<keyword evidence="1" id="KW-0732">Signal</keyword>
<feature type="signal peptide" evidence="1">
    <location>
        <begin position="1"/>
        <end position="19"/>
    </location>
</feature>
<reference evidence="2" key="1">
    <citation type="submission" date="2018-01" db="EMBL/GenBank/DDBJ databases">
        <authorList>
            <person name="Yu X.-D."/>
        </authorList>
    </citation>
    <scope>NUCLEOTIDE SEQUENCE</scope>
    <source>
        <strain evidence="2">ZX-21</strain>
    </source>
</reference>
<dbReference type="AlphaFoldDB" id="A0A2S4HC44"/>
<dbReference type="InterPro" id="IPR022260">
    <property type="entry name" value="Integr_conj_element_PilL"/>
</dbReference>
<dbReference type="RefSeq" id="WP_103685614.1">
    <property type="nucleotide sequence ID" value="NZ_PQGG01000038.1"/>
</dbReference>
<dbReference type="OrthoDB" id="8527469at2"/>
<feature type="chain" id="PRO_5015398069" evidence="1">
    <location>
        <begin position="20"/>
        <end position="145"/>
    </location>
</feature>
<comment type="caution">
    <text evidence="2">The sequence shown here is derived from an EMBL/GenBank/DDBJ whole genome shotgun (WGS) entry which is preliminary data.</text>
</comment>
<organism evidence="2 3">
    <name type="scientific">Zhongshania marina</name>
    <dbReference type="NCBI Taxonomy" id="2304603"/>
    <lineage>
        <taxon>Bacteria</taxon>
        <taxon>Pseudomonadati</taxon>
        <taxon>Pseudomonadota</taxon>
        <taxon>Gammaproteobacteria</taxon>
        <taxon>Cellvibrionales</taxon>
        <taxon>Spongiibacteraceae</taxon>
        <taxon>Zhongshania</taxon>
    </lineage>
</organism>
<dbReference type="EMBL" id="PQGG01000038">
    <property type="protein sequence ID" value="POP51572.1"/>
    <property type="molecule type" value="Genomic_DNA"/>
</dbReference>